<protein>
    <submittedName>
        <fullName evidence="1">Uncharacterized protein</fullName>
    </submittedName>
</protein>
<dbReference type="EMBL" id="CM056810">
    <property type="protein sequence ID" value="KAJ8644359.1"/>
    <property type="molecule type" value="Genomic_DNA"/>
</dbReference>
<proteinExistence type="predicted"/>
<reference evidence="1 2" key="1">
    <citation type="journal article" date="2022" name="Hortic Res">
        <title>A haplotype resolved chromosomal level avocado genome allows analysis of novel avocado genes.</title>
        <authorList>
            <person name="Nath O."/>
            <person name="Fletcher S.J."/>
            <person name="Hayward A."/>
            <person name="Shaw L.M."/>
            <person name="Masouleh A.K."/>
            <person name="Furtado A."/>
            <person name="Henry R.J."/>
            <person name="Mitter N."/>
        </authorList>
    </citation>
    <scope>NUCLEOTIDE SEQUENCE [LARGE SCALE GENOMIC DNA]</scope>
    <source>
        <strain evidence="2">cv. Hass</strain>
    </source>
</reference>
<evidence type="ECO:0000313" key="2">
    <source>
        <dbReference type="Proteomes" id="UP001234297"/>
    </source>
</evidence>
<dbReference type="Proteomes" id="UP001234297">
    <property type="component" value="Chromosome 2"/>
</dbReference>
<comment type="caution">
    <text evidence="1">The sequence shown here is derived from an EMBL/GenBank/DDBJ whole genome shotgun (WGS) entry which is preliminary data.</text>
</comment>
<sequence length="120" mass="11920">MARELAAVALVFIVINASIYAKAAEPAKPASSSAADAPADKIGSLDDYIGNASDDDAAPGPISAKPDKYVAPTNDAPPVPPPSPGTNHTSGAQSGSKDGAYYAVKASTLVAVAGVVSCFF</sequence>
<organism evidence="1 2">
    <name type="scientific">Persea americana</name>
    <name type="common">Avocado</name>
    <dbReference type="NCBI Taxonomy" id="3435"/>
    <lineage>
        <taxon>Eukaryota</taxon>
        <taxon>Viridiplantae</taxon>
        <taxon>Streptophyta</taxon>
        <taxon>Embryophyta</taxon>
        <taxon>Tracheophyta</taxon>
        <taxon>Spermatophyta</taxon>
        <taxon>Magnoliopsida</taxon>
        <taxon>Magnoliidae</taxon>
        <taxon>Laurales</taxon>
        <taxon>Lauraceae</taxon>
        <taxon>Persea</taxon>
    </lineage>
</organism>
<name>A0ACC2MFF7_PERAE</name>
<accession>A0ACC2MFF7</accession>
<evidence type="ECO:0000313" key="1">
    <source>
        <dbReference type="EMBL" id="KAJ8644359.1"/>
    </source>
</evidence>
<keyword evidence="2" id="KW-1185">Reference proteome</keyword>
<gene>
    <name evidence="1" type="ORF">MRB53_006107</name>
</gene>